<dbReference type="EMBL" id="FNAR01000003">
    <property type="protein sequence ID" value="SDE09723.1"/>
    <property type="molecule type" value="Genomic_DNA"/>
</dbReference>
<dbReference type="Gene3D" id="3.10.310.10">
    <property type="entry name" value="Diaminopimelate Epimerase, Chain A, domain 1"/>
    <property type="match status" value="2"/>
</dbReference>
<gene>
    <name evidence="2" type="ORF">SAMN04488126_103188</name>
</gene>
<name>A0A1G7A509_9BACL</name>
<dbReference type="RefSeq" id="WP_092094897.1">
    <property type="nucleotide sequence ID" value="NZ_FNAR01000003.1"/>
</dbReference>
<dbReference type="PIRSF" id="PIRSF029792">
    <property type="entry name" value="Pro_racemase"/>
    <property type="match status" value="1"/>
</dbReference>
<dbReference type="AlphaFoldDB" id="A0A1G7A509"/>
<dbReference type="OrthoDB" id="181267at2"/>
<dbReference type="PANTHER" id="PTHR33442">
    <property type="entry name" value="TRANS-3-HYDROXY-L-PROLINE DEHYDRATASE"/>
    <property type="match status" value="1"/>
</dbReference>
<evidence type="ECO:0000256" key="1">
    <source>
        <dbReference type="ARBA" id="ARBA00007529"/>
    </source>
</evidence>
<dbReference type="PANTHER" id="PTHR33442:SF1">
    <property type="entry name" value="TRANS-3-HYDROXY-L-PROLINE DEHYDRATASE"/>
    <property type="match status" value="1"/>
</dbReference>
<protein>
    <submittedName>
        <fullName evidence="2">Proline racemase</fullName>
    </submittedName>
</protein>
<dbReference type="InterPro" id="IPR008794">
    <property type="entry name" value="Pro_racemase_fam"/>
</dbReference>
<sequence length="352" mass="38315">MDEVASDTFTSVDVHVAGEPLRIITGGLPEIPGDSQLERRAYCMENLDHIRKTLMLEPRGHHGMYGCILTPPAEKDSDFGVLFMHNEGWSTMCGHGIVGVLTMGIETGRFEMKEESRTFIIDSPAGKVVARAEVEGGKVKQVSFENVPSFVLEKALALTVGGKKLKVDLSFGGAFYVILPASQLNLGVQKKDLPELKKWATQIKRAAEQAVDVVHPLEPGLNGIYGVIYSDKPHLATSDLRNVTVFADEQVDRSPCGTGTCARLASLYAHGELGEGESFVHESITDGQFKGTILRLVRVGERDAVIPEVSGKGYLTGIHEFLLDPEDPMPEGFLLEEPERSVRAETAAPDIC</sequence>
<reference evidence="2 3" key="1">
    <citation type="submission" date="2016-10" db="EMBL/GenBank/DDBJ databases">
        <authorList>
            <person name="de Groot N.N."/>
        </authorList>
    </citation>
    <scope>NUCLEOTIDE SEQUENCE [LARGE SCALE GENOMIC DNA]</scope>
    <source>
        <strain evidence="2 3">CGMCC 1.6762</strain>
    </source>
</reference>
<comment type="similarity">
    <text evidence="1">Belongs to the proline racemase family.</text>
</comment>
<dbReference type="Proteomes" id="UP000198823">
    <property type="component" value="Unassembled WGS sequence"/>
</dbReference>
<dbReference type="Pfam" id="PF05544">
    <property type="entry name" value="Pro_racemase"/>
    <property type="match status" value="1"/>
</dbReference>
<dbReference type="STRING" id="426756.SAMN04488126_103188"/>
<evidence type="ECO:0000313" key="2">
    <source>
        <dbReference type="EMBL" id="SDE09723.1"/>
    </source>
</evidence>
<dbReference type="SFLD" id="SFLDS00028">
    <property type="entry name" value="Proline_Racemase"/>
    <property type="match status" value="1"/>
</dbReference>
<evidence type="ECO:0000313" key="3">
    <source>
        <dbReference type="Proteomes" id="UP000198823"/>
    </source>
</evidence>
<proteinExistence type="inferred from homology"/>
<dbReference type="SUPFAM" id="SSF54506">
    <property type="entry name" value="Diaminopimelate epimerase-like"/>
    <property type="match status" value="1"/>
</dbReference>
<accession>A0A1G7A509</accession>
<organism evidence="2 3">
    <name type="scientific">Bhargavaea beijingensis</name>
    <dbReference type="NCBI Taxonomy" id="426756"/>
    <lineage>
        <taxon>Bacteria</taxon>
        <taxon>Bacillati</taxon>
        <taxon>Bacillota</taxon>
        <taxon>Bacilli</taxon>
        <taxon>Bacillales</taxon>
        <taxon>Caryophanaceae</taxon>
        <taxon>Bhargavaea</taxon>
    </lineage>
</organism>
<dbReference type="FunFam" id="3.10.310.10:FF:000003">
    <property type="entry name" value="Proline racemase"/>
    <property type="match status" value="1"/>
</dbReference>
<dbReference type="GO" id="GO:0047580">
    <property type="term" value="F:4-hydroxyproline epimerase activity"/>
    <property type="evidence" value="ECO:0007669"/>
    <property type="project" value="TreeGrafter"/>
</dbReference>